<sequence>MHDSKWNPCHPNRFVSLEDEDELGIEDHYLCLPDLEKYLLFEDNPCYNIVAVESVPKSPRTNGSFSDLPSDTSSLVVPPAGAAAWGHRATNQNGKEEGPTAFGSHHCSHPGQMGPAIVSQVNSPGFGPIRSLNTAEGMEHSLLPDHADLGEPIRSVCGTKVNAQFALYNVAVGNQPITLRACQDAKRQATLSNSCNLNQPIKLHASQDAREQHASYNSCNLAQPINSSGATWNSMHMAPSELSNLNKPITPGNAMEIDSANVLINNCNLNGPITPDNAMDINSPNASINNCNLDEPIRPHDTMETSAPNILSSNCNSDGLIRSGAAGANYTHSDQTGYPTLSQPLRPCIAKETNVSNVLYYYCNTDEPIKSSAAGANYTHTILSQSIRYKKDPNWPNQFSSDSSEPMDTFHMPPEWFDPFWVAINQPKLDGKSQVTLDAKRAPPKPGKKHCNTTQSDGLKERPGLSAVKILHQLMMTISLKDLCTESPKFCQKMQPAISALHPGKYEALFLMGTGAPRTTGTVNGIHISIILDGGAYSNIISKMFLESLPRPKVTLSDVSFILANGS</sequence>
<dbReference type="EMBL" id="QTSX02002173">
    <property type="protein sequence ID" value="KAJ9077898.1"/>
    <property type="molecule type" value="Genomic_DNA"/>
</dbReference>
<accession>A0ACC2TTL7</accession>
<reference evidence="1" key="1">
    <citation type="submission" date="2022-04" db="EMBL/GenBank/DDBJ databases">
        <title>Genome of the entomopathogenic fungus Entomophthora muscae.</title>
        <authorList>
            <person name="Elya C."/>
            <person name="Lovett B.R."/>
            <person name="Lee E."/>
            <person name="Macias A.M."/>
            <person name="Hajek A.E."/>
            <person name="De Bivort B.L."/>
            <person name="Kasson M.T."/>
            <person name="De Fine Licht H.H."/>
            <person name="Stajich J.E."/>
        </authorList>
    </citation>
    <scope>NUCLEOTIDE SEQUENCE</scope>
    <source>
        <strain evidence="1">Berkeley</strain>
    </source>
</reference>
<name>A0ACC2TTL7_9FUNG</name>
<proteinExistence type="predicted"/>
<protein>
    <submittedName>
        <fullName evidence="1">Uncharacterized protein</fullName>
    </submittedName>
</protein>
<gene>
    <name evidence="1" type="ORF">DSO57_1012276</name>
</gene>
<keyword evidence="2" id="KW-1185">Reference proteome</keyword>
<organism evidence="1 2">
    <name type="scientific">Entomophthora muscae</name>
    <dbReference type="NCBI Taxonomy" id="34485"/>
    <lineage>
        <taxon>Eukaryota</taxon>
        <taxon>Fungi</taxon>
        <taxon>Fungi incertae sedis</taxon>
        <taxon>Zoopagomycota</taxon>
        <taxon>Entomophthoromycotina</taxon>
        <taxon>Entomophthoromycetes</taxon>
        <taxon>Entomophthorales</taxon>
        <taxon>Entomophthoraceae</taxon>
        <taxon>Entomophthora</taxon>
    </lineage>
</organism>
<dbReference type="Proteomes" id="UP001165960">
    <property type="component" value="Unassembled WGS sequence"/>
</dbReference>
<evidence type="ECO:0000313" key="2">
    <source>
        <dbReference type="Proteomes" id="UP001165960"/>
    </source>
</evidence>
<evidence type="ECO:0000313" key="1">
    <source>
        <dbReference type="EMBL" id="KAJ9077898.1"/>
    </source>
</evidence>
<comment type="caution">
    <text evidence="1">The sequence shown here is derived from an EMBL/GenBank/DDBJ whole genome shotgun (WGS) entry which is preliminary data.</text>
</comment>